<keyword evidence="4" id="KW-0862">Zinc</keyword>
<evidence type="ECO:0000256" key="4">
    <source>
        <dbReference type="ARBA" id="ARBA00022833"/>
    </source>
</evidence>
<dbReference type="InterPro" id="IPR036291">
    <property type="entry name" value="NAD(P)-bd_dom_sf"/>
</dbReference>
<evidence type="ECO:0000256" key="1">
    <source>
        <dbReference type="ARBA" id="ARBA00001947"/>
    </source>
</evidence>
<evidence type="ECO:0000313" key="7">
    <source>
        <dbReference type="Proteomes" id="UP000586119"/>
    </source>
</evidence>
<evidence type="ECO:0000256" key="2">
    <source>
        <dbReference type="ARBA" id="ARBA00008072"/>
    </source>
</evidence>
<dbReference type="Proteomes" id="UP000586119">
    <property type="component" value="Unassembled WGS sequence"/>
</dbReference>
<evidence type="ECO:0000313" key="6">
    <source>
        <dbReference type="EMBL" id="NYS59501.1"/>
    </source>
</evidence>
<organism evidence="6 7">
    <name type="scientific">Vreelandella salicampi</name>
    <dbReference type="NCBI Taxonomy" id="1449798"/>
    <lineage>
        <taxon>Bacteria</taxon>
        <taxon>Pseudomonadati</taxon>
        <taxon>Pseudomonadota</taxon>
        <taxon>Gammaproteobacteria</taxon>
        <taxon>Oceanospirillales</taxon>
        <taxon>Halomonadaceae</taxon>
        <taxon>Vreelandella</taxon>
    </lineage>
</organism>
<comment type="similarity">
    <text evidence="2">Belongs to the zinc-containing alcohol dehydrogenase family.</text>
</comment>
<dbReference type="CDD" id="cd08255">
    <property type="entry name" value="2-desacetyl-2-hydroxyethyl_bacteriochlorophyllide_like"/>
    <property type="match status" value="1"/>
</dbReference>
<keyword evidence="5" id="KW-0560">Oxidoreductase</keyword>
<dbReference type="SUPFAM" id="SSF50129">
    <property type="entry name" value="GroES-like"/>
    <property type="match status" value="1"/>
</dbReference>
<keyword evidence="7" id="KW-1185">Reference proteome</keyword>
<dbReference type="RefSeq" id="WP_179928828.1">
    <property type="nucleotide sequence ID" value="NZ_JACCDF010000001.1"/>
</dbReference>
<dbReference type="GO" id="GO:0046872">
    <property type="term" value="F:metal ion binding"/>
    <property type="evidence" value="ECO:0007669"/>
    <property type="project" value="UniProtKB-KW"/>
</dbReference>
<dbReference type="SUPFAM" id="SSF51735">
    <property type="entry name" value="NAD(P)-binding Rossmann-fold domains"/>
    <property type="match status" value="1"/>
</dbReference>
<protein>
    <submittedName>
        <fullName evidence="6">Zinc-binding alcohol dehydrogenase</fullName>
    </submittedName>
</protein>
<dbReference type="Gene3D" id="3.40.50.720">
    <property type="entry name" value="NAD(P)-binding Rossmann-like Domain"/>
    <property type="match status" value="1"/>
</dbReference>
<gene>
    <name evidence="6" type="ORF">HZS81_01805</name>
</gene>
<evidence type="ECO:0000256" key="5">
    <source>
        <dbReference type="ARBA" id="ARBA00023002"/>
    </source>
</evidence>
<dbReference type="PANTHER" id="PTHR43350">
    <property type="entry name" value="NAD-DEPENDENT ALCOHOL DEHYDROGENASE"/>
    <property type="match status" value="1"/>
</dbReference>
<evidence type="ECO:0000256" key="3">
    <source>
        <dbReference type="ARBA" id="ARBA00022723"/>
    </source>
</evidence>
<dbReference type="Gene3D" id="3.90.180.10">
    <property type="entry name" value="Medium-chain alcohol dehydrogenases, catalytic domain"/>
    <property type="match status" value="1"/>
</dbReference>
<dbReference type="EMBL" id="JACCDF010000001">
    <property type="protein sequence ID" value="NYS59501.1"/>
    <property type="molecule type" value="Genomic_DNA"/>
</dbReference>
<dbReference type="InterPro" id="IPR011032">
    <property type="entry name" value="GroES-like_sf"/>
</dbReference>
<reference evidence="6 7" key="1">
    <citation type="journal article" date="2015" name="Int. J. Syst. Evol. Microbiol.">
        <title>Halomonas salicampi sp. nov., a halotolerant and alkalitolerant bacterium isolated from a saltern soil.</title>
        <authorList>
            <person name="Lee J.C."/>
            <person name="Kim Y.S."/>
            <person name="Yun B.S."/>
            <person name="Whang K.S."/>
        </authorList>
    </citation>
    <scope>NUCLEOTIDE SEQUENCE [LARGE SCALE GENOMIC DNA]</scope>
    <source>
        <strain evidence="6 7">BH103</strain>
    </source>
</reference>
<comment type="cofactor">
    <cofactor evidence="1">
        <name>Zn(2+)</name>
        <dbReference type="ChEBI" id="CHEBI:29105"/>
    </cofactor>
</comment>
<comment type="caution">
    <text evidence="6">The sequence shown here is derived from an EMBL/GenBank/DDBJ whole genome shotgun (WGS) entry which is preliminary data.</text>
</comment>
<keyword evidence="3" id="KW-0479">Metal-binding</keyword>
<accession>A0A7Z0LIB9</accession>
<proteinExistence type="inferred from homology"/>
<dbReference type="AlphaFoldDB" id="A0A7Z0LIB9"/>
<name>A0A7Z0LIB9_9GAMM</name>
<sequence length="325" mass="34876">MANQSATAFWLSVPGKGELRQTPLQLSDIEAPVEVKAHFSGISRGSESLVFNGRVPTSEHGRMRAPFQEGDFPAPVKYGYSSVGEVVAGPAALKGKTVFCLYPHQDRYVVPASAVHVLPEGTPVERAILAANMETAVNGVWDASPLPGERITVIGAGVVGALVAYLCQRVIGTDVQLVDTNPQRQTLAEALNVSFALPDNAQPDQDLVIHASGHSDGLNTAFSLAGMEGRIIEMSWYGEGSVPVSLGGAFHSQRLTLRASQVGRLPPQQQPRWDFKRRLRLALRLLSDPALDVLISGESAFADLPHVAADIFAPDSGVLCHRIRY</sequence>
<dbReference type="GO" id="GO:0016491">
    <property type="term" value="F:oxidoreductase activity"/>
    <property type="evidence" value="ECO:0007669"/>
    <property type="project" value="UniProtKB-KW"/>
</dbReference>
<dbReference type="PANTHER" id="PTHR43350:SF19">
    <property type="entry name" value="D-GULOSIDE 3-DEHYDROGENASE"/>
    <property type="match status" value="1"/>
</dbReference>